<evidence type="ECO:0000313" key="2">
    <source>
        <dbReference type="EMBL" id="KIY95561.1"/>
    </source>
</evidence>
<dbReference type="OrthoDB" id="10671615at2759"/>
<accession>A0A0D2M2E6</accession>
<dbReference type="EMBL" id="KK103446">
    <property type="protein sequence ID" value="KIY95561.1"/>
    <property type="molecule type" value="Genomic_DNA"/>
</dbReference>
<dbReference type="RefSeq" id="XP_013894581.1">
    <property type="nucleotide sequence ID" value="XM_014039127.1"/>
</dbReference>
<sequence length="347" mass="34737">MRQLEQLHEKALPSLPARCAGARGGAAARPAARRPGALPIAHLVYAAAKAGHTLSDRFLLEAARHLLSDGGARIAAASGGDLAQLSWGMARAGVLQPELQGAIDEAVAARASEFDMKVVSMLLTAAHLSRNTSAAPLAALTRRALELAPGAPPQMLATLAHSLVKLAQPSHAALEAFAVALEPQLADLDRTSLLLTLEAYRIAAHPSGRALAAAAAPLVEALVPSLTAPQLVRVARVYAALMPAGARPGHGGGGAASGSGGGVGSGSGSSGGHNAVIADLIGSSQAAENGVLVAVNEAAVGRLSEFGLADLNTLLRSLKGLASPEIRAAASVAAMSRISQQAPAGGR</sequence>
<evidence type="ECO:0000256" key="1">
    <source>
        <dbReference type="SAM" id="MobiDB-lite"/>
    </source>
</evidence>
<dbReference type="GeneID" id="25729759"/>
<gene>
    <name evidence="2" type="ORF">MNEG_12400</name>
</gene>
<reference evidence="2 3" key="1">
    <citation type="journal article" date="2013" name="BMC Genomics">
        <title>Reconstruction of the lipid metabolism for the microalga Monoraphidium neglectum from its genome sequence reveals characteristics suitable for biofuel production.</title>
        <authorList>
            <person name="Bogen C."/>
            <person name="Al-Dilaimi A."/>
            <person name="Albersmeier A."/>
            <person name="Wichmann J."/>
            <person name="Grundmann M."/>
            <person name="Rupp O."/>
            <person name="Lauersen K.J."/>
            <person name="Blifernez-Klassen O."/>
            <person name="Kalinowski J."/>
            <person name="Goesmann A."/>
            <person name="Mussgnug J.H."/>
            <person name="Kruse O."/>
        </authorList>
    </citation>
    <scope>NUCLEOTIDE SEQUENCE [LARGE SCALE GENOMIC DNA]</scope>
    <source>
        <strain evidence="2 3">SAG 48.87</strain>
    </source>
</reference>
<dbReference type="Proteomes" id="UP000054498">
    <property type="component" value="Unassembled WGS sequence"/>
</dbReference>
<keyword evidence="3" id="KW-1185">Reference proteome</keyword>
<dbReference type="AlphaFoldDB" id="A0A0D2M2E6"/>
<proteinExistence type="predicted"/>
<dbReference type="KEGG" id="mng:MNEG_12400"/>
<name>A0A0D2M2E6_9CHLO</name>
<evidence type="ECO:0000313" key="3">
    <source>
        <dbReference type="Proteomes" id="UP000054498"/>
    </source>
</evidence>
<feature type="region of interest" description="Disordered" evidence="1">
    <location>
        <begin position="249"/>
        <end position="268"/>
    </location>
</feature>
<protein>
    <submittedName>
        <fullName evidence="2">Uncharacterized protein</fullName>
    </submittedName>
</protein>
<organism evidence="2 3">
    <name type="scientific">Monoraphidium neglectum</name>
    <dbReference type="NCBI Taxonomy" id="145388"/>
    <lineage>
        <taxon>Eukaryota</taxon>
        <taxon>Viridiplantae</taxon>
        <taxon>Chlorophyta</taxon>
        <taxon>core chlorophytes</taxon>
        <taxon>Chlorophyceae</taxon>
        <taxon>CS clade</taxon>
        <taxon>Sphaeropleales</taxon>
        <taxon>Selenastraceae</taxon>
        <taxon>Monoraphidium</taxon>
    </lineage>
</organism>